<protein>
    <recommendedName>
        <fullName evidence="3">AMP-dependent synthetase/ligase domain-containing protein</fullName>
    </recommendedName>
</protein>
<dbReference type="PANTHER" id="PTHR43201:SF5">
    <property type="entry name" value="MEDIUM-CHAIN ACYL-COA LIGASE ACSF2, MITOCHONDRIAL"/>
    <property type="match status" value="1"/>
</dbReference>
<evidence type="ECO:0000313" key="5">
    <source>
        <dbReference type="Proteomes" id="UP000018141"/>
    </source>
</evidence>
<dbReference type="GO" id="GO:0006631">
    <property type="term" value="P:fatty acid metabolic process"/>
    <property type="evidence" value="ECO:0007669"/>
    <property type="project" value="TreeGrafter"/>
</dbReference>
<dbReference type="Pfam" id="PF00501">
    <property type="entry name" value="AMP-binding"/>
    <property type="match status" value="1"/>
</dbReference>
<proteinExistence type="inferred from homology"/>
<dbReference type="InterPro" id="IPR000873">
    <property type="entry name" value="AMP-dep_synth/lig_dom"/>
</dbReference>
<dbReference type="Proteomes" id="UP000018141">
    <property type="component" value="Unassembled WGS sequence"/>
</dbReference>
<dbReference type="SUPFAM" id="SSF56801">
    <property type="entry name" value="Acetyl-CoA synthetase-like"/>
    <property type="match status" value="1"/>
</dbReference>
<dbReference type="PANTHER" id="PTHR43201">
    <property type="entry name" value="ACYL-COA SYNTHETASE"/>
    <property type="match status" value="1"/>
</dbReference>
<evidence type="ECO:0000256" key="2">
    <source>
        <dbReference type="ARBA" id="ARBA00022598"/>
    </source>
</evidence>
<comment type="caution">
    <text evidence="4">The sequence shown here is derived from an EMBL/GenBank/DDBJ whole genome shotgun (WGS) entry which is preliminary data.</text>
</comment>
<dbReference type="GO" id="GO:0031956">
    <property type="term" value="F:medium-chain fatty acid-CoA ligase activity"/>
    <property type="evidence" value="ECO:0007669"/>
    <property type="project" value="TreeGrafter"/>
</dbReference>
<accession>R7B0E2</accession>
<name>R7B0E2_9FIRM</name>
<feature type="domain" description="AMP-dependent synthetase/ligase" evidence="3">
    <location>
        <begin position="11"/>
        <end position="326"/>
    </location>
</feature>
<evidence type="ECO:0000259" key="3">
    <source>
        <dbReference type="Pfam" id="PF00501"/>
    </source>
</evidence>
<dbReference type="EMBL" id="CBHH010000036">
    <property type="protein sequence ID" value="CDD56607.1"/>
    <property type="molecule type" value="Genomic_DNA"/>
</dbReference>
<sequence>MSENTFYSLLKKSAESYPDSTAILYDTYAITYAGLFRDCCKKAIYFRQFDRKRIALIGPASYRWIVNFFGAIMAGKDVVLLDSFLASAERHILLDKVRPDYILSYTMQYILADSDGLTIENVSHDEENCDESDFDASVSEGNILFFTSGTSELAKAVVLTSANLNFSTSLVSSKIACSSSDRVLSVLPPNHVFGLIYSILWPLSCGACVCISRGIKHISFDTIYYNPSILPVFPALLEGYIRFNSMNAELKTIIVGESKCSDRIISELEDDGYNVYSVYGLTAASGGIAVSSKATDHKLVPYDGITISIADDDEIFIKSAGIMQCYDNDEAQTKEVISNGFLHSGDLGYLDDEGHLIITGSKKNILALPNGEKINCLEVEEFFNANDSIDESAIGILHGSCTIWISTTDEKFGDEQAQRMVDSYNKTKCVSRHINHYIIVNAPLPRDRYGHLDRWALAKESSSRD</sequence>
<gene>
    <name evidence="4" type="ORF">BN656_01079</name>
</gene>
<dbReference type="InterPro" id="IPR042099">
    <property type="entry name" value="ANL_N_sf"/>
</dbReference>
<evidence type="ECO:0000256" key="1">
    <source>
        <dbReference type="ARBA" id="ARBA00006432"/>
    </source>
</evidence>
<evidence type="ECO:0000313" key="4">
    <source>
        <dbReference type="EMBL" id="CDD56607.1"/>
    </source>
</evidence>
<dbReference type="Gene3D" id="3.40.50.12780">
    <property type="entry name" value="N-terminal domain of ligase-like"/>
    <property type="match status" value="1"/>
</dbReference>
<keyword evidence="2" id="KW-0436">Ligase</keyword>
<dbReference type="AlphaFoldDB" id="R7B0E2"/>
<reference evidence="4" key="1">
    <citation type="submission" date="2012-11" db="EMBL/GenBank/DDBJ databases">
        <title>Dependencies among metagenomic species, viruses, plasmids and units of genetic variation.</title>
        <authorList>
            <person name="Nielsen H.B."/>
            <person name="Almeida M."/>
            <person name="Juncker A.S."/>
            <person name="Rasmussen S."/>
            <person name="Li J."/>
            <person name="Sunagawa S."/>
            <person name="Plichta D."/>
            <person name="Gautier L."/>
            <person name="Le Chatelier E."/>
            <person name="Peletier E."/>
            <person name="Bonde I."/>
            <person name="Nielsen T."/>
            <person name="Manichanh C."/>
            <person name="Arumugam M."/>
            <person name="Batto J."/>
            <person name="Santos M.B.Q.D."/>
            <person name="Blom N."/>
            <person name="Borruel N."/>
            <person name="Burgdorf K.S."/>
            <person name="Boumezbeur F."/>
            <person name="Casellas F."/>
            <person name="Dore J."/>
            <person name="Guarner F."/>
            <person name="Hansen T."/>
            <person name="Hildebrand F."/>
            <person name="Kaas R.S."/>
            <person name="Kennedy S."/>
            <person name="Kristiansen K."/>
            <person name="Kultima J.R."/>
            <person name="Leonard P."/>
            <person name="Levenez F."/>
            <person name="Lund O."/>
            <person name="Moumen B."/>
            <person name="Le Paslier D."/>
            <person name="Pons N."/>
            <person name="Pedersen O."/>
            <person name="Prifti E."/>
            <person name="Qin J."/>
            <person name="Raes J."/>
            <person name="Tap J."/>
            <person name="Tims S."/>
            <person name="Ussery D.W."/>
            <person name="Yamada T."/>
            <person name="MetaHit consortium"/>
            <person name="Renault P."/>
            <person name="Sicheritz-Ponten T."/>
            <person name="Bork P."/>
            <person name="Wang J."/>
            <person name="Brunak S."/>
            <person name="Ehrlich S.D."/>
        </authorList>
    </citation>
    <scope>NUCLEOTIDE SEQUENCE [LARGE SCALE GENOMIC DNA]</scope>
</reference>
<organism evidence="4 5">
    <name type="scientific">Bacteroides pectinophilus CAG:437</name>
    <dbReference type="NCBI Taxonomy" id="1263051"/>
    <lineage>
        <taxon>Bacteria</taxon>
        <taxon>Bacillati</taxon>
        <taxon>Bacillota</taxon>
        <taxon>Clostridia</taxon>
        <taxon>Eubacteriales</taxon>
    </lineage>
</organism>
<comment type="similarity">
    <text evidence="1">Belongs to the ATP-dependent AMP-binding enzyme family.</text>
</comment>